<feature type="domain" description="Helicase C-terminal" evidence="4">
    <location>
        <begin position="1179"/>
        <end position="1338"/>
    </location>
</feature>
<dbReference type="InterPro" id="IPR001650">
    <property type="entry name" value="Helicase_C-like"/>
</dbReference>
<keyword evidence="1" id="KW-0378">Hydrolase</keyword>
<feature type="domain" description="Helicase ATP-binding" evidence="3">
    <location>
        <begin position="893"/>
        <end position="1049"/>
    </location>
</feature>
<dbReference type="InterPro" id="IPR038718">
    <property type="entry name" value="SNF2-like_sf"/>
</dbReference>
<dbReference type="Pfam" id="PF00176">
    <property type="entry name" value="SNF2-rel_dom"/>
    <property type="match status" value="1"/>
</dbReference>
<name>E5Y2S9_BILW3</name>
<dbReference type="CDD" id="cd18793">
    <property type="entry name" value="SF2_C_SNF"/>
    <property type="match status" value="1"/>
</dbReference>
<dbReference type="InterPro" id="IPR027417">
    <property type="entry name" value="P-loop_NTPase"/>
</dbReference>
<evidence type="ECO:0000259" key="3">
    <source>
        <dbReference type="PROSITE" id="PS51192"/>
    </source>
</evidence>
<reference evidence="5 6" key="2">
    <citation type="submission" date="2013-04" db="EMBL/GenBank/DDBJ databases">
        <title>The Genome Sequence of Bilophila wadsworthia 3_1_6.</title>
        <authorList>
            <consortium name="The Broad Institute Genomics Platform"/>
            <person name="Earl A."/>
            <person name="Ward D."/>
            <person name="Feldgarden M."/>
            <person name="Gevers D."/>
            <person name="Sibley C."/>
            <person name="Strauss J."/>
            <person name="Allen-Vercoe E."/>
            <person name="Walker B."/>
            <person name="Young S."/>
            <person name="Zeng Q."/>
            <person name="Gargeya S."/>
            <person name="Fitzgerald M."/>
            <person name="Haas B."/>
            <person name="Abouelleil A."/>
            <person name="Allen A.W."/>
            <person name="Alvarado L."/>
            <person name="Arachchi H.M."/>
            <person name="Berlin A.M."/>
            <person name="Chapman S.B."/>
            <person name="Gainer-Dewar J."/>
            <person name="Goldberg J."/>
            <person name="Griggs A."/>
            <person name="Gujja S."/>
            <person name="Hansen M."/>
            <person name="Howarth C."/>
            <person name="Imamovic A."/>
            <person name="Ireland A."/>
            <person name="Larimer J."/>
            <person name="McCowan C."/>
            <person name="Murphy C."/>
            <person name="Pearson M."/>
            <person name="Poon T.W."/>
            <person name="Priest M."/>
            <person name="Roberts A."/>
            <person name="Saif S."/>
            <person name="Shea T."/>
            <person name="Sisk P."/>
            <person name="Sykes S."/>
            <person name="Wortman J."/>
            <person name="Nusbaum C."/>
            <person name="Birren B."/>
        </authorList>
    </citation>
    <scope>NUCLEOTIDE SEQUENCE [LARGE SCALE GENOMIC DNA]</scope>
    <source>
        <strain evidence="5 6">3_1_6</strain>
    </source>
</reference>
<dbReference type="STRING" id="563192.HMPREF0179_00443"/>
<dbReference type="SUPFAM" id="SSF52540">
    <property type="entry name" value="P-loop containing nucleoside triphosphate hydrolases"/>
    <property type="match status" value="2"/>
</dbReference>
<dbReference type="eggNOG" id="COG0553">
    <property type="taxonomic scope" value="Bacteria"/>
</dbReference>
<keyword evidence="6" id="KW-1185">Reference proteome</keyword>
<protein>
    <submittedName>
        <fullName evidence="5">Uncharacterized protein</fullName>
    </submittedName>
</protein>
<dbReference type="PROSITE" id="PS51194">
    <property type="entry name" value="HELICASE_CTER"/>
    <property type="match status" value="1"/>
</dbReference>
<dbReference type="InterPro" id="IPR014001">
    <property type="entry name" value="Helicase_ATP-bd"/>
</dbReference>
<dbReference type="Gene3D" id="3.40.50.300">
    <property type="entry name" value="P-loop containing nucleotide triphosphate hydrolases"/>
    <property type="match status" value="1"/>
</dbReference>
<dbReference type="GO" id="GO:0016787">
    <property type="term" value="F:hydrolase activity"/>
    <property type="evidence" value="ECO:0007669"/>
    <property type="project" value="UniProtKB-KW"/>
</dbReference>
<dbReference type="PROSITE" id="PS51192">
    <property type="entry name" value="HELICASE_ATP_BIND_1"/>
    <property type="match status" value="1"/>
</dbReference>
<evidence type="ECO:0000259" key="4">
    <source>
        <dbReference type="PROSITE" id="PS51194"/>
    </source>
</evidence>
<dbReference type="SMART" id="SM00487">
    <property type="entry name" value="DEXDc"/>
    <property type="match status" value="1"/>
</dbReference>
<evidence type="ECO:0000256" key="1">
    <source>
        <dbReference type="ARBA" id="ARBA00022801"/>
    </source>
</evidence>
<keyword evidence="2" id="KW-0175">Coiled coil</keyword>
<dbReference type="RefSeq" id="WP_005024626.1">
    <property type="nucleotide sequence ID" value="NZ_KE150239.1"/>
</dbReference>
<dbReference type="InterPro" id="IPR049730">
    <property type="entry name" value="SNF2/RAD54-like_C"/>
</dbReference>
<dbReference type="Gene3D" id="3.40.50.10810">
    <property type="entry name" value="Tandem AAA-ATPase domain"/>
    <property type="match status" value="1"/>
</dbReference>
<dbReference type="InterPro" id="IPR000330">
    <property type="entry name" value="SNF2_N"/>
</dbReference>
<reference evidence="5 6" key="1">
    <citation type="submission" date="2010-10" db="EMBL/GenBank/DDBJ databases">
        <authorList>
            <consortium name="The Broad Institute Genome Sequencing Platform"/>
            <person name="Ward D."/>
            <person name="Earl A."/>
            <person name="Feldgarden M."/>
            <person name="Young S.K."/>
            <person name="Gargeya S."/>
            <person name="Zeng Q."/>
            <person name="Alvarado L."/>
            <person name="Berlin A."/>
            <person name="Bochicchio J."/>
            <person name="Chapman S.B."/>
            <person name="Chen Z."/>
            <person name="Freedman E."/>
            <person name="Gellesch M."/>
            <person name="Goldberg J."/>
            <person name="Griggs A."/>
            <person name="Gujja S."/>
            <person name="Heilman E."/>
            <person name="Heiman D."/>
            <person name="Howarth C."/>
            <person name="Mehta T."/>
            <person name="Neiman D."/>
            <person name="Pearson M."/>
            <person name="Roberts A."/>
            <person name="Saif S."/>
            <person name="Shea T."/>
            <person name="Shenoy N."/>
            <person name="Sisk P."/>
            <person name="Stolte C."/>
            <person name="Sykes S."/>
            <person name="White J."/>
            <person name="Yandava C."/>
            <person name="Allen-Vercoe E."/>
            <person name="Sibley C."/>
            <person name="Ambrose C.E."/>
            <person name="Strauss J."/>
            <person name="Daigneault M."/>
            <person name="Haas B."/>
            <person name="Nusbaum C."/>
            <person name="Birren B."/>
        </authorList>
    </citation>
    <scope>NUCLEOTIDE SEQUENCE [LARGE SCALE GENOMIC DNA]</scope>
    <source>
        <strain evidence="5 6">3_1_6</strain>
    </source>
</reference>
<evidence type="ECO:0000256" key="2">
    <source>
        <dbReference type="SAM" id="Coils"/>
    </source>
</evidence>
<dbReference type="OrthoDB" id="18878at2"/>
<dbReference type="PANTHER" id="PTHR10799">
    <property type="entry name" value="SNF2/RAD54 HELICASE FAMILY"/>
    <property type="match status" value="1"/>
</dbReference>
<sequence>MNPLKSLRQRYVELSEPYRLLLQLKAVTGGFSRSLLPECLREAGVQPPRGQVWNAGDIRTALHTLRQMGLTDDKDRVVAEFEHDLCIEGLQRMAPAVRKVLERGAGIHTAALRLRLAVYERDLNAYERARLDAQAMEEGGNHPFAGQFADTPTDPGWLAALPPRMRLDVITNNLIPLVEAGSITGNLRNCLDVLPQLRSSLADLPPCPALILFDALAGRYAEARAQIVPLLLDRTEFRGPLFQGIIAFLEGGDAVPALREAQKRFRKTRGKRKANLPGPGGLCFALALIRADQPELREECAAILHELSPRQPAYKGLAAAKALLGLANGRSEAAMLKRIEDLPSDPLSEAVFRAVDASLDDGSHDDRPTERQFERLKGILPLTACLFAETLARLRPQGPWKAWIEGFPIRHVRLTDFLDRRENWERVFEALVHKLQQPVVKEKAKKRIAWLVDTERFRVEALEQSSKGEDWTAGRAISLKRLHEESETLDWLTEQDRSVLATLRWSRSWNGTTCEADPYRALPALAGHPNLLRASDRVPISLACKPVELVVRQERNGYSLALSRWMPRGEMQCVEAAPRSYILYYLPGRLEGTADLLGEHGLSVPTEGGPRVLELIRNLDEDVVRPVIRAEEVSASVRLLVRLRPLGTGIEAALHVRPFGMPGTPAFPVGDGPVAPLAEVEGRAVRAERDFEEEIHAARALVRACPTLRERGGIGPWCIEDIEEALDCLLELEQAGPELEWPEGEELRVCPQVSTARLTVDVRHSRDWFQLHGQIAVNESLVLDMAQVLERLAQSKGRFVPLGDGAFLALTKQFRQQLDRLERLAERDGASLRVHPLAADTVCDLLDGAEVKGDATWESWLGRIRLPGGTPAVPSTLRAELRDYQLDGYVWMSRLARWGAGACLADDMGLGKTVQTIAVLLAQAEMGPSIIIAPTSVCHNWENELDRFAPTLSVHRFGPGDRAALVGALGPGDVLVASYGLLHTEAKCLSGREWQVAVFDEAQALKNADTRRARASRQIPAAFRVALTGTPIENRLEDLWSLFNLINPGLLGTRQSFQKRFAAASAPSTEENAVSEGQSAARQALRALVRPFILRRTKSEVLTELPPRTEQVIEVDLPDDERAFYEALRRNALASLEAAKQEDAEGSQKFSILTELMKLRRACCAPVLIDPGTSLTGAKLSAFMELVEELVRGGHKALVFSQFVGCLSEARRLLDAAGYGYQYLDGSTPDRERQAAVAAFQSGKGDLFLISLKAGGQGLNLTAADYVIHLDPWWNPAVEDQASDRAYRLGQQRPVTVYRLVARGTVEESILKLHRSKRALAADVLEGTDVPLSEAELMDLIRR</sequence>
<evidence type="ECO:0000313" key="6">
    <source>
        <dbReference type="Proteomes" id="UP000006034"/>
    </source>
</evidence>
<dbReference type="SMART" id="SM00490">
    <property type="entry name" value="HELICc"/>
    <property type="match status" value="1"/>
</dbReference>
<organism evidence="5 6">
    <name type="scientific">Bilophila wadsworthia (strain 3_1_6)</name>
    <dbReference type="NCBI Taxonomy" id="563192"/>
    <lineage>
        <taxon>Bacteria</taxon>
        <taxon>Pseudomonadati</taxon>
        <taxon>Thermodesulfobacteriota</taxon>
        <taxon>Desulfovibrionia</taxon>
        <taxon>Desulfovibrionales</taxon>
        <taxon>Desulfovibrionaceae</taxon>
        <taxon>Bilophila</taxon>
    </lineage>
</organism>
<gene>
    <name evidence="5" type="ORF">HMPREF0179_00443</name>
</gene>
<dbReference type="GO" id="GO:0005524">
    <property type="term" value="F:ATP binding"/>
    <property type="evidence" value="ECO:0007669"/>
    <property type="project" value="InterPro"/>
</dbReference>
<evidence type="ECO:0000313" key="5">
    <source>
        <dbReference type="EMBL" id="EFV45669.1"/>
    </source>
</evidence>
<dbReference type="Proteomes" id="UP000006034">
    <property type="component" value="Unassembled WGS sequence"/>
</dbReference>
<dbReference type="Pfam" id="PF00271">
    <property type="entry name" value="Helicase_C"/>
    <property type="match status" value="1"/>
</dbReference>
<feature type="coiled-coil region" evidence="2">
    <location>
        <begin position="109"/>
        <end position="136"/>
    </location>
</feature>
<dbReference type="HOGENOM" id="CLU_000315_21_7_7"/>
<accession>E5Y2S9</accession>
<dbReference type="GeneID" id="78086782"/>
<proteinExistence type="predicted"/>
<dbReference type="EMBL" id="ADCP02000002">
    <property type="protein sequence ID" value="EFV45669.1"/>
    <property type="molecule type" value="Genomic_DNA"/>
</dbReference>
<comment type="caution">
    <text evidence="5">The sequence shown here is derived from an EMBL/GenBank/DDBJ whole genome shotgun (WGS) entry which is preliminary data.</text>
</comment>